<dbReference type="SUPFAM" id="SSF82114">
    <property type="entry name" value="Riboflavin kinase-like"/>
    <property type="match status" value="1"/>
</dbReference>
<keyword evidence="3" id="KW-0285">Flavoprotein</keyword>
<evidence type="ECO:0000313" key="9">
    <source>
        <dbReference type="Proteomes" id="UP000035681"/>
    </source>
</evidence>
<dbReference type="PANTHER" id="PTHR22749:SF6">
    <property type="entry name" value="RIBOFLAVIN KINASE"/>
    <property type="match status" value="1"/>
</dbReference>
<comment type="pathway">
    <text evidence="1">Cofactor biosynthesis; FMN biosynthesis; FMN from riboflavin (ATP route): step 1/1.</text>
</comment>
<keyword evidence="6" id="KW-0547">Nucleotide-binding</keyword>
<feature type="domain" description="Riboflavin kinase" evidence="8">
    <location>
        <begin position="794"/>
        <end position="922"/>
    </location>
</feature>
<evidence type="ECO:0000256" key="4">
    <source>
        <dbReference type="ARBA" id="ARBA00022643"/>
    </source>
</evidence>
<dbReference type="SUPFAM" id="SSF48371">
    <property type="entry name" value="ARM repeat"/>
    <property type="match status" value="1"/>
</dbReference>
<name>A0AAF5CY49_STRER</name>
<keyword evidence="4" id="KW-0288">FMN</keyword>
<evidence type="ECO:0000256" key="6">
    <source>
        <dbReference type="ARBA" id="ARBA00022741"/>
    </source>
</evidence>
<proteinExistence type="predicted"/>
<keyword evidence="5" id="KW-0808">Transferase</keyword>
<reference evidence="10" key="1">
    <citation type="submission" date="2024-02" db="UniProtKB">
        <authorList>
            <consortium name="WormBaseParasite"/>
        </authorList>
    </citation>
    <scope>IDENTIFICATION</scope>
</reference>
<evidence type="ECO:0000313" key="10">
    <source>
        <dbReference type="WBParaSite" id="TCONS_00003705.p1"/>
    </source>
</evidence>
<dbReference type="EC" id="2.7.1.26" evidence="2"/>
<dbReference type="WBParaSite" id="TCONS_00003705.p1">
    <property type="protein sequence ID" value="TCONS_00003705.p1"/>
    <property type="gene ID" value="XLOC_000156"/>
</dbReference>
<dbReference type="GO" id="GO:0005524">
    <property type="term" value="F:ATP binding"/>
    <property type="evidence" value="ECO:0007669"/>
    <property type="project" value="UniProtKB-KW"/>
</dbReference>
<dbReference type="GO" id="GO:0009231">
    <property type="term" value="P:riboflavin biosynthetic process"/>
    <property type="evidence" value="ECO:0007669"/>
    <property type="project" value="InterPro"/>
</dbReference>
<sequence length="936" mass="107691">MVDDTFKKFTNFYVEATQVLEKNREDYSVSLQPIIKALVDFNSLLCRDYQNLPWIGEFFDKNSDTIQKCFINMHFIFCDEKRDIDLRLLCGQSIYNLFKEIPKYEMKLIVSPIVPGLLNNFSEAAIDKGSNTNSDIVFYCLNLIESVVITTYDEWIDTKGSQFEVILNKIISNLTTHKSKNVRLKIVTMLKKFNETFKIKFQPIKIMLIEVCINIYNDEDNTIKNEVNNIIKNNMELEKSSFIRHLTKELNTSLDKPSLSNLSSTTKNQIDISRVLIRIHNLIVILGPEYLSTILSVSTKLLDTIASILTVNIDKVSIVTEKKNDSLQSSLQFFNLIELKNNVRNDLILNICNVLIKSGNINDIFDNIIDVINISNIDGKIGYFIICTGVLLKMESNENGQYDSSLLLLLEVAMENLTYYEKFFESKEQDKEISSEVFESTKESFLVSLLLILNSEIISKLHSKLKYIDIINNFYYTLFTYTFCNNSSICQVTGLCINIISDTNFYRSIPSLVFLCNNNLKDYTKCSRAANVLSGLIFYLKDRNECSINLYEETKYIVEDILLSLDHNNQTRIFSLLKTLLSFITASNTWFGELKSTYNYEKDEEEILPEVIVLIHKILTRTKHLILSDFLPVQVIVFDIMKEGLYFCRNFRSKTLPIIYGNWQSIKYKITRLQNEYMDALMNPIIFLVGARAISVITYMAELSGTFMYLKVNEIITSISFVMKETAKKSSKADPVYCYSQMFEFQKSILVNIPIFVKYFNLSCTDELSEKFASICEIYINDKFQPSISIMKCNLPVAFKGTVVRGFGRGGKQLNCPTANLSPETISQLPDNFENGVYCGFAKLNDSDLFPMVMSYGDNPHFNGPSKTLEVHILHQFPSDFYSAKLACIVLFHIRPMLTFPSTEKLIEAIENDKSFSHKILKGISLEKYRDNDIFK</sequence>
<dbReference type="Proteomes" id="UP000035681">
    <property type="component" value="Unplaced"/>
</dbReference>
<dbReference type="Pfam" id="PF01687">
    <property type="entry name" value="Flavokinase"/>
    <property type="match status" value="1"/>
</dbReference>
<dbReference type="InterPro" id="IPR015865">
    <property type="entry name" value="Riboflavin_kinase_bac/euk"/>
</dbReference>
<dbReference type="SMART" id="SM00904">
    <property type="entry name" value="Flavokinase"/>
    <property type="match status" value="1"/>
</dbReference>
<evidence type="ECO:0000256" key="1">
    <source>
        <dbReference type="ARBA" id="ARBA00005201"/>
    </source>
</evidence>
<protein>
    <recommendedName>
        <fullName evidence="2">riboflavin kinase</fullName>
        <ecNumber evidence="2">2.7.1.26</ecNumber>
    </recommendedName>
</protein>
<dbReference type="InterPro" id="IPR057567">
    <property type="entry name" value="TPR_TTI1_C"/>
</dbReference>
<dbReference type="GO" id="GO:0009398">
    <property type="term" value="P:FMN biosynthetic process"/>
    <property type="evidence" value="ECO:0007669"/>
    <property type="project" value="TreeGrafter"/>
</dbReference>
<evidence type="ECO:0000256" key="7">
    <source>
        <dbReference type="ARBA" id="ARBA00022840"/>
    </source>
</evidence>
<evidence type="ECO:0000259" key="8">
    <source>
        <dbReference type="SMART" id="SM00904"/>
    </source>
</evidence>
<evidence type="ECO:0000256" key="3">
    <source>
        <dbReference type="ARBA" id="ARBA00022630"/>
    </source>
</evidence>
<accession>A0AAF5CY49</accession>
<dbReference type="InterPro" id="IPR023468">
    <property type="entry name" value="Riboflavin_kinase"/>
</dbReference>
<dbReference type="Pfam" id="PF24181">
    <property type="entry name" value="TPR_TTI1_C"/>
    <property type="match status" value="1"/>
</dbReference>
<dbReference type="AlphaFoldDB" id="A0AAF5CY49"/>
<keyword evidence="9" id="KW-1185">Reference proteome</keyword>
<dbReference type="InterPro" id="IPR023465">
    <property type="entry name" value="Riboflavin_kinase_dom_sf"/>
</dbReference>
<evidence type="ECO:0000256" key="5">
    <source>
        <dbReference type="ARBA" id="ARBA00022679"/>
    </source>
</evidence>
<keyword evidence="7" id="KW-0067">ATP-binding</keyword>
<evidence type="ECO:0000256" key="2">
    <source>
        <dbReference type="ARBA" id="ARBA00012105"/>
    </source>
</evidence>
<organism evidence="9 10">
    <name type="scientific">Strongyloides stercoralis</name>
    <name type="common">Threadworm</name>
    <dbReference type="NCBI Taxonomy" id="6248"/>
    <lineage>
        <taxon>Eukaryota</taxon>
        <taxon>Metazoa</taxon>
        <taxon>Ecdysozoa</taxon>
        <taxon>Nematoda</taxon>
        <taxon>Chromadorea</taxon>
        <taxon>Rhabditida</taxon>
        <taxon>Tylenchina</taxon>
        <taxon>Panagrolaimomorpha</taxon>
        <taxon>Strongyloidoidea</taxon>
        <taxon>Strongyloididae</taxon>
        <taxon>Strongyloides</taxon>
    </lineage>
</organism>
<dbReference type="Gene3D" id="2.40.30.30">
    <property type="entry name" value="Riboflavin kinase-like"/>
    <property type="match status" value="1"/>
</dbReference>
<dbReference type="InterPro" id="IPR016024">
    <property type="entry name" value="ARM-type_fold"/>
</dbReference>
<dbReference type="GO" id="GO:0008531">
    <property type="term" value="F:riboflavin kinase activity"/>
    <property type="evidence" value="ECO:0007669"/>
    <property type="project" value="UniProtKB-EC"/>
</dbReference>
<dbReference type="PANTHER" id="PTHR22749">
    <property type="entry name" value="RIBOFLAVIN KINASE/FMN ADENYLYLTRANSFERASE"/>
    <property type="match status" value="1"/>
</dbReference>